<dbReference type="Proteomes" id="UP001631993">
    <property type="component" value="Unassembled WGS sequence"/>
</dbReference>
<dbReference type="EMBL" id="JBJVNE010000032">
    <property type="protein sequence ID" value="MFM9652786.1"/>
    <property type="molecule type" value="Genomic_DNA"/>
</dbReference>
<comment type="caution">
    <text evidence="2">The sequence shown here is derived from an EMBL/GenBank/DDBJ whole genome shotgun (WGS) entry which is preliminary data.</text>
</comment>
<dbReference type="RefSeq" id="WP_409097781.1">
    <property type="nucleotide sequence ID" value="NZ_JBJVNE010000032.1"/>
</dbReference>
<protein>
    <submittedName>
        <fullName evidence="2">Uncharacterized protein</fullName>
    </submittedName>
</protein>
<proteinExistence type="predicted"/>
<gene>
    <name evidence="2" type="ORF">ACKI1S_42635</name>
</gene>
<name>A0ABW9IWF5_STRGJ</name>
<evidence type="ECO:0000256" key="1">
    <source>
        <dbReference type="SAM" id="MobiDB-lite"/>
    </source>
</evidence>
<evidence type="ECO:0000313" key="2">
    <source>
        <dbReference type="EMBL" id="MFM9652786.1"/>
    </source>
</evidence>
<evidence type="ECO:0000313" key="3">
    <source>
        <dbReference type="Proteomes" id="UP001631993"/>
    </source>
</evidence>
<feature type="region of interest" description="Disordered" evidence="1">
    <location>
        <begin position="28"/>
        <end position="67"/>
    </location>
</feature>
<sequence length="131" mass="14229">MNVDSVIAEKIAAARARAEAAKRRRAAFTAARQRGLAHRHAAKLRNQDSAHTADGSAEDNPSPANDIDDVVTEVTEAEWHDGARAALAQLGLTYAELEDQARRRDFTSAQAHSLWTSIGNTVNPELLEENS</sequence>
<organism evidence="2 3">
    <name type="scientific">Streptomyces galilaeus</name>
    <dbReference type="NCBI Taxonomy" id="33899"/>
    <lineage>
        <taxon>Bacteria</taxon>
        <taxon>Bacillati</taxon>
        <taxon>Actinomycetota</taxon>
        <taxon>Actinomycetes</taxon>
        <taxon>Kitasatosporales</taxon>
        <taxon>Streptomycetaceae</taxon>
        <taxon>Streptomyces</taxon>
    </lineage>
</organism>
<keyword evidence="3" id="KW-1185">Reference proteome</keyword>
<reference evidence="2 3" key="1">
    <citation type="submission" date="2024-12" db="EMBL/GenBank/DDBJ databases">
        <title>Forecasting of Potato common scab and diversities of Pathogenic streptomyces spp. in china.</title>
        <authorList>
            <person name="Handique U."/>
            <person name="Wu J."/>
        </authorList>
    </citation>
    <scope>NUCLEOTIDE SEQUENCE [LARGE SCALE GENOMIC DNA]</scope>
    <source>
        <strain evidence="2 3">ZRIMU1585</strain>
    </source>
</reference>
<accession>A0ABW9IWF5</accession>